<evidence type="ECO:0008006" key="2">
    <source>
        <dbReference type="Google" id="ProtNLM"/>
    </source>
</evidence>
<protein>
    <recommendedName>
        <fullName evidence="2">HAD family hydrolase</fullName>
    </recommendedName>
</protein>
<comment type="caution">
    <text evidence="1">The sequence shown here is derived from an EMBL/GenBank/DDBJ whole genome shotgun (WGS) entry which is preliminary data.</text>
</comment>
<dbReference type="EMBL" id="BART01001590">
    <property type="protein sequence ID" value="GAG71340.1"/>
    <property type="molecule type" value="Genomic_DNA"/>
</dbReference>
<dbReference type="InterPro" id="IPR023198">
    <property type="entry name" value="PGP-like_dom2"/>
</dbReference>
<dbReference type="Gene3D" id="1.10.150.240">
    <property type="entry name" value="Putative phosphatase, domain 2"/>
    <property type="match status" value="1"/>
</dbReference>
<evidence type="ECO:0000313" key="1">
    <source>
        <dbReference type="EMBL" id="GAG71340.1"/>
    </source>
</evidence>
<dbReference type="Gene3D" id="3.40.50.1000">
    <property type="entry name" value="HAD superfamily/HAD-like"/>
    <property type="match status" value="1"/>
</dbReference>
<reference evidence="1" key="1">
    <citation type="journal article" date="2014" name="Front. Microbiol.">
        <title>High frequency of phylogenetically diverse reductive dehalogenase-homologous genes in deep subseafloor sedimentary metagenomes.</title>
        <authorList>
            <person name="Kawai M."/>
            <person name="Futagami T."/>
            <person name="Toyoda A."/>
            <person name="Takaki Y."/>
            <person name="Nishi S."/>
            <person name="Hori S."/>
            <person name="Arai W."/>
            <person name="Tsubouchi T."/>
            <person name="Morono Y."/>
            <person name="Uchiyama I."/>
            <person name="Ito T."/>
            <person name="Fujiyama A."/>
            <person name="Inagaki F."/>
            <person name="Takami H."/>
        </authorList>
    </citation>
    <scope>NUCLEOTIDE SEQUENCE</scope>
    <source>
        <strain evidence="1">Expedition CK06-06</strain>
    </source>
</reference>
<dbReference type="SUPFAM" id="SSF56784">
    <property type="entry name" value="HAD-like"/>
    <property type="match status" value="1"/>
</dbReference>
<proteinExistence type="predicted"/>
<dbReference type="InterPro" id="IPR023214">
    <property type="entry name" value="HAD_sf"/>
</dbReference>
<sequence>MIKAVFFDLYNTLVSYAPPREELEARVLKDLGIDVSPEVFRRPLFIADEFIYREHARSPISKRSKEETMVLYAQYQGIVLKEAGIDASQELVASILGKWQQVKFKMVLFDDVMPTLTHLRELGLILGLISNVDRDITPLSSL</sequence>
<organism evidence="1">
    <name type="scientific">marine sediment metagenome</name>
    <dbReference type="NCBI Taxonomy" id="412755"/>
    <lineage>
        <taxon>unclassified sequences</taxon>
        <taxon>metagenomes</taxon>
        <taxon>ecological metagenomes</taxon>
    </lineage>
</organism>
<name>X0ZNJ8_9ZZZZ</name>
<dbReference type="InterPro" id="IPR036412">
    <property type="entry name" value="HAD-like_sf"/>
</dbReference>
<accession>X0ZNJ8</accession>
<gene>
    <name evidence="1" type="ORF">S01H4_05468</name>
</gene>
<dbReference type="AlphaFoldDB" id="X0ZNJ8"/>